<sequence>MQQLAPIIIVEKKSMFLVYNQIFIIHPCAQKIASHT</sequence>
<proteinExistence type="predicted"/>
<reference evidence="1" key="1">
    <citation type="submission" date="2014-09" db="EMBL/GenBank/DDBJ databases">
        <authorList>
            <person name="Magalhaes I.L.F."/>
            <person name="Oliveira U."/>
            <person name="Santos F.R."/>
            <person name="Vidigal T.H.D.A."/>
            <person name="Brescovit A.D."/>
            <person name="Santos A.J."/>
        </authorList>
    </citation>
    <scope>NUCLEOTIDE SEQUENCE</scope>
    <source>
        <tissue evidence="1">Shoot tissue taken approximately 20 cm above the soil surface</tissue>
    </source>
</reference>
<protein>
    <submittedName>
        <fullName evidence="1">Uncharacterized protein</fullName>
    </submittedName>
</protein>
<name>A0A0A9HEK6_ARUDO</name>
<dbReference type="AlphaFoldDB" id="A0A0A9HEK6"/>
<dbReference type="EMBL" id="GBRH01163652">
    <property type="protein sequence ID" value="JAE34244.1"/>
    <property type="molecule type" value="Transcribed_RNA"/>
</dbReference>
<organism evidence="1">
    <name type="scientific">Arundo donax</name>
    <name type="common">Giant reed</name>
    <name type="synonym">Donax arundinaceus</name>
    <dbReference type="NCBI Taxonomy" id="35708"/>
    <lineage>
        <taxon>Eukaryota</taxon>
        <taxon>Viridiplantae</taxon>
        <taxon>Streptophyta</taxon>
        <taxon>Embryophyta</taxon>
        <taxon>Tracheophyta</taxon>
        <taxon>Spermatophyta</taxon>
        <taxon>Magnoliopsida</taxon>
        <taxon>Liliopsida</taxon>
        <taxon>Poales</taxon>
        <taxon>Poaceae</taxon>
        <taxon>PACMAD clade</taxon>
        <taxon>Arundinoideae</taxon>
        <taxon>Arundineae</taxon>
        <taxon>Arundo</taxon>
    </lineage>
</organism>
<reference evidence="1" key="2">
    <citation type="journal article" date="2015" name="Data Brief">
        <title>Shoot transcriptome of the giant reed, Arundo donax.</title>
        <authorList>
            <person name="Barrero R.A."/>
            <person name="Guerrero F.D."/>
            <person name="Moolhuijzen P."/>
            <person name="Goolsby J.A."/>
            <person name="Tidwell J."/>
            <person name="Bellgard S.E."/>
            <person name="Bellgard M.I."/>
        </authorList>
    </citation>
    <scope>NUCLEOTIDE SEQUENCE</scope>
    <source>
        <tissue evidence="1">Shoot tissue taken approximately 20 cm above the soil surface</tissue>
    </source>
</reference>
<evidence type="ECO:0000313" key="1">
    <source>
        <dbReference type="EMBL" id="JAE34244.1"/>
    </source>
</evidence>
<accession>A0A0A9HEK6</accession>